<accession>A0ABX2G153</accession>
<dbReference type="EMBL" id="JABSNM010000003">
    <property type="protein sequence ID" value="NRT55149.1"/>
    <property type="molecule type" value="Genomic_DNA"/>
</dbReference>
<protein>
    <submittedName>
        <fullName evidence="2">Aspartokinase-like uncharacterized kinase</fullName>
    </submittedName>
</protein>
<keyword evidence="3" id="KW-1185">Reference proteome</keyword>
<evidence type="ECO:0000313" key="3">
    <source>
        <dbReference type="Proteomes" id="UP001516061"/>
    </source>
</evidence>
<feature type="domain" description="Aspartate/glutamate/uridylate kinase" evidence="1">
    <location>
        <begin position="2"/>
        <end position="141"/>
    </location>
</feature>
<dbReference type="InterPro" id="IPR001048">
    <property type="entry name" value="Asp/Glu/Uridylate_kinase"/>
</dbReference>
<dbReference type="InterPro" id="IPR036393">
    <property type="entry name" value="AceGlu_kinase-like_sf"/>
</dbReference>
<reference evidence="2 3" key="1">
    <citation type="submission" date="2020-05" db="EMBL/GenBank/DDBJ databases">
        <title>Genomic Encyclopedia of Type Strains, Phase IV (KMG-V): Genome sequencing to study the core and pangenomes of soil and plant-associated prokaryotes.</title>
        <authorList>
            <person name="Whitman W."/>
        </authorList>
    </citation>
    <scope>NUCLEOTIDE SEQUENCE [LARGE SCALE GENOMIC DNA]</scope>
    <source>
        <strain evidence="2 3">C29</strain>
    </source>
</reference>
<name>A0ABX2G153_9BURK</name>
<proteinExistence type="predicted"/>
<sequence>MWVIKLGGSLLGDARLTDWLALVEQLGGGRVTLVCGGGTLADEVRRLQARWQVDDLTAHNMAVLTMVQNAHLLQALAPTLQPVAREADIMPTLRRGGVALWMPLDLLRARPDPDTSWDVTSDSIALALAQRLHAERLVVVKSCEIDERLTLDQLGDLDILDRRFATLAATGSVPIDVLCRSQVEVLRGGLLGACEGGSRRYG</sequence>
<evidence type="ECO:0000259" key="1">
    <source>
        <dbReference type="Pfam" id="PF00696"/>
    </source>
</evidence>
<evidence type="ECO:0000313" key="2">
    <source>
        <dbReference type="EMBL" id="NRT55149.1"/>
    </source>
</evidence>
<organism evidence="2 3">
    <name type="scientific">Sphaerotilus uruguayifluvii</name>
    <dbReference type="NCBI Taxonomy" id="2735897"/>
    <lineage>
        <taxon>Bacteria</taxon>
        <taxon>Pseudomonadati</taxon>
        <taxon>Pseudomonadota</taxon>
        <taxon>Betaproteobacteria</taxon>
        <taxon>Burkholderiales</taxon>
        <taxon>Sphaerotilaceae</taxon>
        <taxon>Sphaerotilus</taxon>
    </lineage>
</organism>
<dbReference type="Gene3D" id="3.40.1160.10">
    <property type="entry name" value="Acetylglutamate kinase-like"/>
    <property type="match status" value="1"/>
</dbReference>
<dbReference type="SUPFAM" id="SSF53633">
    <property type="entry name" value="Carbamate kinase-like"/>
    <property type="match status" value="1"/>
</dbReference>
<dbReference type="RefSeq" id="WP_173804140.1">
    <property type="nucleotide sequence ID" value="NZ_JABSNM010000003.1"/>
</dbReference>
<gene>
    <name evidence="2" type="ORF">HNQ01_000859</name>
</gene>
<dbReference type="Pfam" id="PF00696">
    <property type="entry name" value="AA_kinase"/>
    <property type="match status" value="1"/>
</dbReference>
<dbReference type="Proteomes" id="UP001516061">
    <property type="component" value="Unassembled WGS sequence"/>
</dbReference>
<comment type="caution">
    <text evidence="2">The sequence shown here is derived from an EMBL/GenBank/DDBJ whole genome shotgun (WGS) entry which is preliminary data.</text>
</comment>